<dbReference type="EMBL" id="CAJNON010000225">
    <property type="protein sequence ID" value="CAF1120876.1"/>
    <property type="molecule type" value="Genomic_DNA"/>
</dbReference>
<keyword evidence="1" id="KW-1133">Transmembrane helix</keyword>
<dbReference type="EMBL" id="CAJOAY010001354">
    <property type="protein sequence ID" value="CAF3831919.1"/>
    <property type="molecule type" value="Genomic_DNA"/>
</dbReference>
<dbReference type="Proteomes" id="UP000663881">
    <property type="component" value="Unassembled WGS sequence"/>
</dbReference>
<accession>A0A819D684</accession>
<feature type="transmembrane region" description="Helical" evidence="1">
    <location>
        <begin position="117"/>
        <end position="141"/>
    </location>
</feature>
<comment type="caution">
    <text evidence="3">The sequence shown here is derived from an EMBL/GenBank/DDBJ whole genome shotgun (WGS) entry which is preliminary data.</text>
</comment>
<sequence>MMSSTNILRAIIISIFFQSINGLIIGECKEPNEWKTWLNVHRPTATGEFELVPHYQKIFAGQPFICSKPTGLEVKTINDLEPSTTGDTFRFTFNEDYNRSLPLYINSNGSFTFHYAVWPYICLFTIVALVWLSLYLSTIYARRHLAKHGRYRLSSICQTQDSTMGGEYETSRVLSTINV</sequence>
<evidence type="ECO:0000313" key="3">
    <source>
        <dbReference type="EMBL" id="CAF3831919.1"/>
    </source>
</evidence>
<keyword evidence="1" id="KW-0472">Membrane</keyword>
<dbReference type="Proteomes" id="UP000663891">
    <property type="component" value="Unassembled WGS sequence"/>
</dbReference>
<evidence type="ECO:0000256" key="1">
    <source>
        <dbReference type="SAM" id="Phobius"/>
    </source>
</evidence>
<dbReference type="OrthoDB" id="6049857at2759"/>
<gene>
    <name evidence="3" type="ORF">OKA104_LOCUS20346</name>
    <name evidence="2" type="ORF">VCS650_LOCUS21184</name>
</gene>
<evidence type="ECO:0000313" key="2">
    <source>
        <dbReference type="EMBL" id="CAF1120876.1"/>
    </source>
</evidence>
<reference evidence="3" key="1">
    <citation type="submission" date="2021-02" db="EMBL/GenBank/DDBJ databases">
        <authorList>
            <person name="Nowell W R."/>
        </authorList>
    </citation>
    <scope>NUCLEOTIDE SEQUENCE</scope>
</reference>
<proteinExistence type="predicted"/>
<feature type="transmembrane region" description="Helical" evidence="1">
    <location>
        <begin position="7"/>
        <end position="25"/>
    </location>
</feature>
<protein>
    <submittedName>
        <fullName evidence="3">Uncharacterized protein</fullName>
    </submittedName>
</protein>
<organism evidence="3 4">
    <name type="scientific">Adineta steineri</name>
    <dbReference type="NCBI Taxonomy" id="433720"/>
    <lineage>
        <taxon>Eukaryota</taxon>
        <taxon>Metazoa</taxon>
        <taxon>Spiralia</taxon>
        <taxon>Gnathifera</taxon>
        <taxon>Rotifera</taxon>
        <taxon>Eurotatoria</taxon>
        <taxon>Bdelloidea</taxon>
        <taxon>Adinetida</taxon>
        <taxon>Adinetidae</taxon>
        <taxon>Adineta</taxon>
    </lineage>
</organism>
<name>A0A819D684_9BILA</name>
<dbReference type="AlphaFoldDB" id="A0A819D684"/>
<keyword evidence="1" id="KW-0812">Transmembrane</keyword>
<evidence type="ECO:0000313" key="4">
    <source>
        <dbReference type="Proteomes" id="UP000663881"/>
    </source>
</evidence>